<proteinExistence type="predicted"/>
<feature type="transmembrane region" description="Helical" evidence="2">
    <location>
        <begin position="200"/>
        <end position="221"/>
    </location>
</feature>
<keyword evidence="2" id="KW-0812">Transmembrane</keyword>
<sequence>MEKRKEDSPMEEGGTSNPMSPDNHSKMEEGGTSNPMSPNDHSKTEDPALRAFYQNEYNTLSQAHFESGKQITSFFQYALVILAAPLTLIGINLNTIEQFSDAFVIAFCLLISIVGFLITMYLAQLRTEVLMYARCINNLRKSYYSAFQNYIDLDNEGVLLIQKKKPKYWDGEQFIFALLALSTINSAYIAYAVSIITCQIFWVAIAGALTLALHILGYALLTRQSEANFRFFKHTIGIDIDGVMNDHESQFVRVYNNLFPQDEIDLADIVSIPVHEHDPAKIPEMRERKVFETLTYWETMPETPNASRIIKEFLINTMGYKIFIFTKRDWRVESDDHRKHNIQKITKKWLSDKKIKYNRIWFEKGNYDSPISANLALYYNRFYISARRKIEFFIEDEPIKACKLAKVCRYVLLIDHRYNRSYRYPCNVIRVKDWEEVKKVIRQLA</sequence>
<dbReference type="AlphaFoldDB" id="A0A644WAC5"/>
<feature type="transmembrane region" description="Helical" evidence="2">
    <location>
        <begin position="102"/>
        <end position="123"/>
    </location>
</feature>
<protein>
    <submittedName>
        <fullName evidence="3">Uncharacterized protein</fullName>
    </submittedName>
</protein>
<organism evidence="3">
    <name type="scientific">bioreactor metagenome</name>
    <dbReference type="NCBI Taxonomy" id="1076179"/>
    <lineage>
        <taxon>unclassified sequences</taxon>
        <taxon>metagenomes</taxon>
        <taxon>ecological metagenomes</taxon>
    </lineage>
</organism>
<dbReference type="SUPFAM" id="SSF56784">
    <property type="entry name" value="HAD-like"/>
    <property type="match status" value="1"/>
</dbReference>
<dbReference type="InterPro" id="IPR023214">
    <property type="entry name" value="HAD_sf"/>
</dbReference>
<reference evidence="3" key="1">
    <citation type="submission" date="2019-08" db="EMBL/GenBank/DDBJ databases">
        <authorList>
            <person name="Kucharzyk K."/>
            <person name="Murdoch R.W."/>
            <person name="Higgins S."/>
            <person name="Loffler F."/>
        </authorList>
    </citation>
    <scope>NUCLEOTIDE SEQUENCE</scope>
</reference>
<dbReference type="InterPro" id="IPR036412">
    <property type="entry name" value="HAD-like_sf"/>
</dbReference>
<evidence type="ECO:0000256" key="1">
    <source>
        <dbReference type="SAM" id="MobiDB-lite"/>
    </source>
</evidence>
<evidence type="ECO:0000256" key="2">
    <source>
        <dbReference type="SAM" id="Phobius"/>
    </source>
</evidence>
<dbReference type="Gene3D" id="3.40.50.1000">
    <property type="entry name" value="HAD superfamily/HAD-like"/>
    <property type="match status" value="1"/>
</dbReference>
<feature type="transmembrane region" description="Helical" evidence="2">
    <location>
        <begin position="74"/>
        <end position="96"/>
    </location>
</feature>
<comment type="caution">
    <text evidence="3">The sequence shown here is derived from an EMBL/GenBank/DDBJ whole genome shotgun (WGS) entry which is preliminary data.</text>
</comment>
<feature type="transmembrane region" description="Helical" evidence="2">
    <location>
        <begin position="174"/>
        <end position="194"/>
    </location>
</feature>
<feature type="region of interest" description="Disordered" evidence="1">
    <location>
        <begin position="1"/>
        <end position="45"/>
    </location>
</feature>
<dbReference type="EMBL" id="VSSQ01000749">
    <property type="protein sequence ID" value="MPM00746.1"/>
    <property type="molecule type" value="Genomic_DNA"/>
</dbReference>
<name>A0A644WAC5_9ZZZZ</name>
<gene>
    <name evidence="3" type="ORF">SDC9_46976</name>
</gene>
<evidence type="ECO:0000313" key="3">
    <source>
        <dbReference type="EMBL" id="MPM00746.1"/>
    </source>
</evidence>
<accession>A0A644WAC5</accession>
<keyword evidence="2" id="KW-0472">Membrane</keyword>
<keyword evidence="2" id="KW-1133">Transmembrane helix</keyword>